<evidence type="ECO:0000256" key="5">
    <source>
        <dbReference type="ARBA" id="ARBA00022833"/>
    </source>
</evidence>
<evidence type="ECO:0000313" key="12">
    <source>
        <dbReference type="EMBL" id="CAG9796936.1"/>
    </source>
</evidence>
<dbReference type="EMBL" id="OU893340">
    <property type="protein sequence ID" value="CAG9796936.1"/>
    <property type="molecule type" value="Genomic_DNA"/>
</dbReference>
<dbReference type="Gene3D" id="3.30.160.60">
    <property type="entry name" value="Classic Zinc Finger"/>
    <property type="match status" value="6"/>
</dbReference>
<feature type="domain" description="C2H2-type" evidence="10">
    <location>
        <begin position="163"/>
        <end position="190"/>
    </location>
</feature>
<feature type="binding site" evidence="9">
    <location>
        <position position="57"/>
    </location>
    <ligand>
        <name>Zn(2+)</name>
        <dbReference type="ChEBI" id="CHEBI:29105"/>
    </ligand>
</feature>
<dbReference type="OrthoDB" id="6591996at2759"/>
<feature type="domain" description="C2H2-type" evidence="10">
    <location>
        <begin position="280"/>
        <end position="307"/>
    </location>
</feature>
<keyword evidence="5 9" id="KW-0862">Zinc</keyword>
<accession>A0A9N9RFM5</accession>
<dbReference type="Pfam" id="PF00096">
    <property type="entry name" value="zf-C2H2"/>
    <property type="match status" value="5"/>
</dbReference>
<dbReference type="SMART" id="SM00868">
    <property type="entry name" value="zf-AD"/>
    <property type="match status" value="1"/>
</dbReference>
<evidence type="ECO:0000256" key="8">
    <source>
        <dbReference type="PROSITE-ProRule" id="PRU00042"/>
    </source>
</evidence>
<evidence type="ECO:0000259" key="11">
    <source>
        <dbReference type="PROSITE" id="PS51915"/>
    </source>
</evidence>
<feature type="domain" description="C2H2-type" evidence="10">
    <location>
        <begin position="308"/>
        <end position="335"/>
    </location>
</feature>
<dbReference type="PROSITE" id="PS50157">
    <property type="entry name" value="ZINC_FINGER_C2H2_2"/>
    <property type="match status" value="7"/>
</dbReference>
<dbReference type="GO" id="GO:0003700">
    <property type="term" value="F:DNA-binding transcription factor activity"/>
    <property type="evidence" value="ECO:0007669"/>
    <property type="project" value="TreeGrafter"/>
</dbReference>
<keyword evidence="6" id="KW-0238">DNA-binding</keyword>
<evidence type="ECO:0000256" key="9">
    <source>
        <dbReference type="PROSITE-ProRule" id="PRU01263"/>
    </source>
</evidence>
<dbReference type="SUPFAM" id="SSF57667">
    <property type="entry name" value="beta-beta-alpha zinc fingers"/>
    <property type="match status" value="4"/>
</dbReference>
<evidence type="ECO:0000256" key="6">
    <source>
        <dbReference type="ARBA" id="ARBA00023125"/>
    </source>
</evidence>
<dbReference type="PROSITE" id="PS00028">
    <property type="entry name" value="ZINC_FINGER_C2H2_1"/>
    <property type="match status" value="6"/>
</dbReference>
<feature type="domain" description="C2H2-type" evidence="10">
    <location>
        <begin position="192"/>
        <end position="219"/>
    </location>
</feature>
<dbReference type="GO" id="GO:0040029">
    <property type="term" value="P:epigenetic regulation of gene expression"/>
    <property type="evidence" value="ECO:0007669"/>
    <property type="project" value="UniProtKB-ARBA"/>
</dbReference>
<dbReference type="Proteomes" id="UP001153714">
    <property type="component" value="Chromosome 9"/>
</dbReference>
<comment type="subcellular location">
    <subcellularLocation>
        <location evidence="1">Nucleus</location>
    </subcellularLocation>
</comment>
<dbReference type="GO" id="GO:0000978">
    <property type="term" value="F:RNA polymerase II cis-regulatory region sequence-specific DNA binding"/>
    <property type="evidence" value="ECO:0007669"/>
    <property type="project" value="TreeGrafter"/>
</dbReference>
<evidence type="ECO:0000256" key="3">
    <source>
        <dbReference type="ARBA" id="ARBA00022737"/>
    </source>
</evidence>
<dbReference type="GO" id="GO:0000122">
    <property type="term" value="P:negative regulation of transcription by RNA polymerase II"/>
    <property type="evidence" value="ECO:0007669"/>
    <property type="project" value="UniProtKB-ARBA"/>
</dbReference>
<dbReference type="GO" id="GO:0003682">
    <property type="term" value="F:chromatin binding"/>
    <property type="evidence" value="ECO:0007669"/>
    <property type="project" value="UniProtKB-ARBA"/>
</dbReference>
<dbReference type="SUPFAM" id="SSF57716">
    <property type="entry name" value="Glucocorticoid receptor-like (DNA-binding domain)"/>
    <property type="match status" value="1"/>
</dbReference>
<reference evidence="12" key="1">
    <citation type="submission" date="2021-12" db="EMBL/GenBank/DDBJ databases">
        <authorList>
            <person name="King R."/>
        </authorList>
    </citation>
    <scope>NUCLEOTIDE SEQUENCE</scope>
</reference>
<dbReference type="InterPro" id="IPR012934">
    <property type="entry name" value="Znf_AD"/>
</dbReference>
<reference evidence="12" key="2">
    <citation type="submission" date="2022-10" db="EMBL/GenBank/DDBJ databases">
        <authorList>
            <consortium name="ENA_rothamsted_submissions"/>
            <consortium name="culmorum"/>
            <person name="King R."/>
        </authorList>
    </citation>
    <scope>NUCLEOTIDE SEQUENCE</scope>
</reference>
<keyword evidence="13" id="KW-1185">Reference proteome</keyword>
<dbReference type="PANTHER" id="PTHR24390">
    <property type="entry name" value="ZINC FINGER PROTEIN"/>
    <property type="match status" value="1"/>
</dbReference>
<dbReference type="PANTHER" id="PTHR24390:SF159">
    <property type="entry name" value="GROWTH FACTOR INDEPENDENT 1 TRANSCRIPTIONAL REPRESSOR"/>
    <property type="match status" value="1"/>
</dbReference>
<evidence type="ECO:0000256" key="1">
    <source>
        <dbReference type="ARBA" id="ARBA00004123"/>
    </source>
</evidence>
<feature type="domain" description="ZAD" evidence="11">
    <location>
        <begin position="11"/>
        <end position="81"/>
    </location>
</feature>
<dbReference type="PROSITE" id="PS51915">
    <property type="entry name" value="ZAD"/>
    <property type="match status" value="1"/>
</dbReference>
<feature type="domain" description="C2H2-type" evidence="10">
    <location>
        <begin position="220"/>
        <end position="247"/>
    </location>
</feature>
<dbReference type="InterPro" id="IPR013087">
    <property type="entry name" value="Znf_C2H2_type"/>
</dbReference>
<evidence type="ECO:0000256" key="7">
    <source>
        <dbReference type="ARBA" id="ARBA00023242"/>
    </source>
</evidence>
<feature type="domain" description="C2H2-type" evidence="10">
    <location>
        <begin position="336"/>
        <end position="363"/>
    </location>
</feature>
<dbReference type="GO" id="GO:0005634">
    <property type="term" value="C:nucleus"/>
    <property type="evidence" value="ECO:0007669"/>
    <property type="project" value="UniProtKB-SubCell"/>
</dbReference>
<name>A0A9N9RFM5_9NEOP</name>
<protein>
    <submittedName>
        <fullName evidence="12">Uncharacterized protein</fullName>
    </submittedName>
</protein>
<proteinExistence type="predicted"/>
<dbReference type="Gene3D" id="3.40.1800.20">
    <property type="match status" value="1"/>
</dbReference>
<keyword evidence="7" id="KW-0539">Nucleus</keyword>
<feature type="domain" description="C2H2-type" evidence="10">
    <location>
        <begin position="248"/>
        <end position="279"/>
    </location>
</feature>
<dbReference type="GO" id="GO:0045893">
    <property type="term" value="P:positive regulation of DNA-templated transcription"/>
    <property type="evidence" value="ECO:0007669"/>
    <property type="project" value="UniProtKB-ARBA"/>
</dbReference>
<keyword evidence="2 9" id="KW-0479">Metal-binding</keyword>
<organism evidence="12 13">
    <name type="scientific">Diatraea saccharalis</name>
    <name type="common">sugarcane borer</name>
    <dbReference type="NCBI Taxonomy" id="40085"/>
    <lineage>
        <taxon>Eukaryota</taxon>
        <taxon>Metazoa</taxon>
        <taxon>Ecdysozoa</taxon>
        <taxon>Arthropoda</taxon>
        <taxon>Hexapoda</taxon>
        <taxon>Insecta</taxon>
        <taxon>Pterygota</taxon>
        <taxon>Neoptera</taxon>
        <taxon>Endopterygota</taxon>
        <taxon>Lepidoptera</taxon>
        <taxon>Glossata</taxon>
        <taxon>Ditrysia</taxon>
        <taxon>Pyraloidea</taxon>
        <taxon>Crambidae</taxon>
        <taxon>Crambinae</taxon>
        <taxon>Diatraea</taxon>
    </lineage>
</organism>
<keyword evidence="4 8" id="KW-0863">Zinc-finger</keyword>
<feature type="binding site" evidence="9">
    <location>
        <position position="13"/>
    </location>
    <ligand>
        <name>Zn(2+)</name>
        <dbReference type="ChEBI" id="CHEBI:29105"/>
    </ligand>
</feature>
<gene>
    <name evidence="12" type="ORF">DIATSA_LOCUS14082</name>
</gene>
<feature type="binding site" evidence="9">
    <location>
        <position position="16"/>
    </location>
    <ligand>
        <name>Zn(2+)</name>
        <dbReference type="ChEBI" id="CHEBI:29105"/>
    </ligand>
</feature>
<dbReference type="FunFam" id="3.30.160.60:FF:001465">
    <property type="entry name" value="Zinc finger protein 560"/>
    <property type="match status" value="1"/>
</dbReference>
<dbReference type="GO" id="GO:0000785">
    <property type="term" value="C:chromatin"/>
    <property type="evidence" value="ECO:0007669"/>
    <property type="project" value="UniProtKB-ARBA"/>
</dbReference>
<dbReference type="InterPro" id="IPR036236">
    <property type="entry name" value="Znf_C2H2_sf"/>
</dbReference>
<dbReference type="SMART" id="SM00355">
    <property type="entry name" value="ZnF_C2H2"/>
    <property type="match status" value="7"/>
</dbReference>
<evidence type="ECO:0000256" key="2">
    <source>
        <dbReference type="ARBA" id="ARBA00022723"/>
    </source>
</evidence>
<keyword evidence="3" id="KW-0677">Repeat</keyword>
<dbReference type="FunFam" id="3.30.160.60:FF:000690">
    <property type="entry name" value="Zinc finger protein 354C"/>
    <property type="match status" value="1"/>
</dbReference>
<evidence type="ECO:0000256" key="4">
    <source>
        <dbReference type="ARBA" id="ARBA00022771"/>
    </source>
</evidence>
<dbReference type="GO" id="GO:0008270">
    <property type="term" value="F:zinc ion binding"/>
    <property type="evidence" value="ECO:0007669"/>
    <property type="project" value="UniProtKB-UniRule"/>
</dbReference>
<dbReference type="AlphaFoldDB" id="A0A9N9RFM5"/>
<sequence>MMDLNVVDFSKICRACLSDSGPFKDLFLVCTPKMYKYCTSVKVSRKDELPKQICQKCLEMLNKLFFFKEVAIKSNSILQQQVLQDLQCCWLVVKSYFIDLEVTLQSKQKQTHEIEENTNEDIVQISPDGEHNLVSKDADIGYCETEKSRKTRTQRSARENTKLKCLKCKRSFQTYENFEVHMRSHFGIKSESKCGVCGKTFSSLKNLSIHSRIHSGLRKYQCRWCGKRFTYLNVLKNHEMLHTGDKKYACNLCDAAFVQQYNLKSDLKKHMMSHSTEKPFSCDQCDKTFKNKTFQVIHMRSHTGERPYCCDFCPKAFRSWRDCRNHEMIHTGERPYSCPLCEHAFIQRCALNRHLKGHARREEQYPVHNEQTVKHINSG</sequence>
<evidence type="ECO:0000313" key="13">
    <source>
        <dbReference type="Proteomes" id="UP001153714"/>
    </source>
</evidence>
<feature type="binding site" evidence="9">
    <location>
        <position position="54"/>
    </location>
    <ligand>
        <name>Zn(2+)</name>
        <dbReference type="ChEBI" id="CHEBI:29105"/>
    </ligand>
</feature>
<dbReference type="FunFam" id="3.30.160.60:FF:000446">
    <property type="entry name" value="Zinc finger protein"/>
    <property type="match status" value="1"/>
</dbReference>
<dbReference type="Pfam" id="PF07776">
    <property type="entry name" value="zf-AD"/>
    <property type="match status" value="1"/>
</dbReference>
<dbReference type="FunFam" id="3.30.160.60:FF:001732">
    <property type="entry name" value="Zgc:162936"/>
    <property type="match status" value="1"/>
</dbReference>
<evidence type="ECO:0000259" key="10">
    <source>
        <dbReference type="PROSITE" id="PS50157"/>
    </source>
</evidence>